<dbReference type="EMBL" id="BSXT01003085">
    <property type="protein sequence ID" value="GMF52408.1"/>
    <property type="molecule type" value="Genomic_DNA"/>
</dbReference>
<keyword evidence="5" id="KW-1185">Reference proteome</keyword>
<dbReference type="PANTHER" id="PTHR24198:SF165">
    <property type="entry name" value="ANKYRIN REPEAT-CONTAINING PROTEIN-RELATED"/>
    <property type="match status" value="1"/>
</dbReference>
<dbReference type="PROSITE" id="PS50297">
    <property type="entry name" value="ANK_REP_REGION"/>
    <property type="match status" value="1"/>
</dbReference>
<name>A0A9W6Y4W3_9STRA</name>
<dbReference type="Gene3D" id="1.25.40.20">
    <property type="entry name" value="Ankyrin repeat-containing domain"/>
    <property type="match status" value="2"/>
</dbReference>
<dbReference type="OrthoDB" id="120346at2759"/>
<keyword evidence="2 3" id="KW-0040">ANK repeat</keyword>
<feature type="repeat" description="ANK" evidence="3">
    <location>
        <begin position="33"/>
        <end position="65"/>
    </location>
</feature>
<organism evidence="4 5">
    <name type="scientific">Phytophthora fragariaefolia</name>
    <dbReference type="NCBI Taxonomy" id="1490495"/>
    <lineage>
        <taxon>Eukaryota</taxon>
        <taxon>Sar</taxon>
        <taxon>Stramenopiles</taxon>
        <taxon>Oomycota</taxon>
        <taxon>Peronosporomycetes</taxon>
        <taxon>Peronosporales</taxon>
        <taxon>Peronosporaceae</taxon>
        <taxon>Phytophthora</taxon>
    </lineage>
</organism>
<evidence type="ECO:0000256" key="1">
    <source>
        <dbReference type="ARBA" id="ARBA00022737"/>
    </source>
</evidence>
<dbReference type="SUPFAM" id="SSF48403">
    <property type="entry name" value="Ankyrin repeat"/>
    <property type="match status" value="1"/>
</dbReference>
<gene>
    <name evidence="4" type="ORF">Pfra01_002144700</name>
</gene>
<proteinExistence type="predicted"/>
<sequence>MLPQNVNGEDNQLIERRQTRAFCSWDTFHLDIIGAAALHTATWQGDSGIVEYLLEEGLDPDVADNAANLDLPDNDSVTPLQLVIHTNDITMLQLMLNHHQLVATHQGEDFAGSVLMTAVDEGALPTVKLLLEEGYVRVDYQNAVGETAMHRALFKCKPEITALLRSLEEPFGWALLGTTSGESCLHYAARYSSSNELGPLLDFYRHWSREESLDAGESNAFAELIRRVDSTTSTPLFVAATSMANSPDDRITKTRLLLDAGGKLLGASPFLVAKSSSSMVLSEEVQQCLGLWSRECAEDSLDDVTRFCLKYLVIVESAHLESSGHYNYEVVNTFVSSVHSADSMPLLLSLPFDCSAVSLLLTLVETLGTQLNHSLLLALHRELVDAWPSRVHRFHSGRKGQYKLNFQEDVSTLL</sequence>
<dbReference type="AlphaFoldDB" id="A0A9W6Y4W3"/>
<accession>A0A9W6Y4W3</accession>
<dbReference type="PROSITE" id="PS50088">
    <property type="entry name" value="ANK_REPEAT"/>
    <property type="match status" value="1"/>
</dbReference>
<dbReference type="InterPro" id="IPR002110">
    <property type="entry name" value="Ankyrin_rpt"/>
</dbReference>
<evidence type="ECO:0000256" key="3">
    <source>
        <dbReference type="PROSITE-ProRule" id="PRU00023"/>
    </source>
</evidence>
<reference evidence="4" key="1">
    <citation type="submission" date="2023-04" db="EMBL/GenBank/DDBJ databases">
        <title>Phytophthora fragariaefolia NBRC 109709.</title>
        <authorList>
            <person name="Ichikawa N."/>
            <person name="Sato H."/>
            <person name="Tonouchi N."/>
        </authorList>
    </citation>
    <scope>NUCLEOTIDE SEQUENCE</scope>
    <source>
        <strain evidence="4">NBRC 109709</strain>
    </source>
</reference>
<dbReference type="PANTHER" id="PTHR24198">
    <property type="entry name" value="ANKYRIN REPEAT AND PROTEIN KINASE DOMAIN-CONTAINING PROTEIN"/>
    <property type="match status" value="1"/>
</dbReference>
<evidence type="ECO:0000256" key="2">
    <source>
        <dbReference type="ARBA" id="ARBA00023043"/>
    </source>
</evidence>
<evidence type="ECO:0000313" key="4">
    <source>
        <dbReference type="EMBL" id="GMF52408.1"/>
    </source>
</evidence>
<dbReference type="Proteomes" id="UP001165121">
    <property type="component" value="Unassembled WGS sequence"/>
</dbReference>
<keyword evidence="1" id="KW-0677">Repeat</keyword>
<evidence type="ECO:0000313" key="5">
    <source>
        <dbReference type="Proteomes" id="UP001165121"/>
    </source>
</evidence>
<dbReference type="Pfam" id="PF12796">
    <property type="entry name" value="Ank_2"/>
    <property type="match status" value="1"/>
</dbReference>
<protein>
    <submittedName>
        <fullName evidence="4">Unnamed protein product</fullName>
    </submittedName>
</protein>
<comment type="caution">
    <text evidence="4">The sequence shown here is derived from an EMBL/GenBank/DDBJ whole genome shotgun (WGS) entry which is preliminary data.</text>
</comment>
<dbReference type="InterPro" id="IPR036770">
    <property type="entry name" value="Ankyrin_rpt-contain_sf"/>
</dbReference>
<dbReference type="SMART" id="SM00248">
    <property type="entry name" value="ANK"/>
    <property type="match status" value="5"/>
</dbReference>